<sequence>MKIAVVYNEDLTRVLFRRKAPTRERYSRDVIERIVRALEEGGHRVTVLDGNVDFFSGLIEFVKEGGRFVFNLAYGIQGESRYAHIPAVLELLGVPYTGSGPLGHSLALDKVVTKMIFRETGVPTPDFRVLSSPQEIGGDLSFPLVVKPRMEALSLGLRLVHNEEELADAVRSVVEEFEQEALVEEFVGGREISVSLLGNGEELRAFPPSEIDYGDRRFAIQTHEDKLLNPPRKVCPAPLPEELREELVELSKRAFRAMHLRDYARFDVRLDPEGRPYFLEVNSMASLKPSGSFMCAACSAGYTYEEVIREILRTALRRYGMDA</sequence>
<dbReference type="InterPro" id="IPR011095">
    <property type="entry name" value="Dala_Dala_lig_C"/>
</dbReference>
<proteinExistence type="inferred from homology"/>
<dbReference type="InterPro" id="IPR011761">
    <property type="entry name" value="ATP-grasp"/>
</dbReference>
<comment type="caution">
    <text evidence="6">The sequence shown here is derived from an EMBL/GenBank/DDBJ whole genome shotgun (WGS) entry which is preliminary data.</text>
</comment>
<dbReference type="AlphaFoldDB" id="A0A7C5PZG6"/>
<evidence type="ECO:0000313" key="6">
    <source>
        <dbReference type="EMBL" id="HHJ64056.1"/>
    </source>
</evidence>
<dbReference type="GO" id="GO:0005524">
    <property type="term" value="F:ATP binding"/>
    <property type="evidence" value="ECO:0007669"/>
    <property type="project" value="UniProtKB-UniRule"/>
</dbReference>
<dbReference type="EMBL" id="DRNB01000149">
    <property type="protein sequence ID" value="HHJ64056.1"/>
    <property type="molecule type" value="Genomic_DNA"/>
</dbReference>
<dbReference type="GO" id="GO:0008716">
    <property type="term" value="F:D-alanine-D-alanine ligase activity"/>
    <property type="evidence" value="ECO:0007669"/>
    <property type="project" value="InterPro"/>
</dbReference>
<dbReference type="Proteomes" id="UP000885792">
    <property type="component" value="Unassembled WGS sequence"/>
</dbReference>
<feature type="domain" description="ATP-grasp" evidence="5">
    <location>
        <begin position="114"/>
        <end position="313"/>
    </location>
</feature>
<dbReference type="SUPFAM" id="SSF56059">
    <property type="entry name" value="Glutathione synthetase ATP-binding domain-like"/>
    <property type="match status" value="1"/>
</dbReference>
<dbReference type="PANTHER" id="PTHR23132:SF23">
    <property type="entry name" value="D-ALANINE--D-ALANINE LIGASE B"/>
    <property type="match status" value="1"/>
</dbReference>
<dbReference type="Pfam" id="PF07478">
    <property type="entry name" value="Dala_Dala_lig_C"/>
    <property type="match status" value="1"/>
</dbReference>
<evidence type="ECO:0000256" key="3">
    <source>
        <dbReference type="ARBA" id="ARBA00023316"/>
    </source>
</evidence>
<dbReference type="GO" id="GO:0046872">
    <property type="term" value="F:metal ion binding"/>
    <property type="evidence" value="ECO:0007669"/>
    <property type="project" value="InterPro"/>
</dbReference>
<dbReference type="InterPro" id="IPR016185">
    <property type="entry name" value="PreATP-grasp_dom_sf"/>
</dbReference>
<evidence type="ECO:0000256" key="1">
    <source>
        <dbReference type="ARBA" id="ARBA00010871"/>
    </source>
</evidence>
<keyword evidence="2" id="KW-0436">Ligase</keyword>
<dbReference type="Gene3D" id="3.40.50.20">
    <property type="match status" value="1"/>
</dbReference>
<dbReference type="Gene3D" id="3.30.470.20">
    <property type="entry name" value="ATP-grasp fold, B domain"/>
    <property type="match status" value="1"/>
</dbReference>
<dbReference type="SMART" id="SM01209">
    <property type="entry name" value="GARS_A"/>
    <property type="match status" value="1"/>
</dbReference>
<evidence type="ECO:0000256" key="4">
    <source>
        <dbReference type="PROSITE-ProRule" id="PRU00409"/>
    </source>
</evidence>
<dbReference type="PROSITE" id="PS50975">
    <property type="entry name" value="ATP_GRASP"/>
    <property type="match status" value="1"/>
</dbReference>
<name>A0A7C5PZG6_AQUAO</name>
<dbReference type="PANTHER" id="PTHR23132">
    <property type="entry name" value="D-ALANINE--D-ALANINE LIGASE"/>
    <property type="match status" value="1"/>
</dbReference>
<dbReference type="SUPFAM" id="SSF52440">
    <property type="entry name" value="PreATP-grasp domain"/>
    <property type="match status" value="1"/>
</dbReference>
<gene>
    <name evidence="6" type="ORF">ENJ61_04025</name>
</gene>
<dbReference type="GO" id="GO:0071555">
    <property type="term" value="P:cell wall organization"/>
    <property type="evidence" value="ECO:0007669"/>
    <property type="project" value="UniProtKB-KW"/>
</dbReference>
<evidence type="ECO:0000259" key="5">
    <source>
        <dbReference type="PROSITE" id="PS50975"/>
    </source>
</evidence>
<evidence type="ECO:0000256" key="2">
    <source>
        <dbReference type="ARBA" id="ARBA00022598"/>
    </source>
</evidence>
<dbReference type="InterPro" id="IPR013815">
    <property type="entry name" value="ATP_grasp_subdomain_1"/>
</dbReference>
<comment type="similarity">
    <text evidence="1">Belongs to the D-alanine--D-alanine ligase family.</text>
</comment>
<dbReference type="Gene3D" id="3.30.1490.20">
    <property type="entry name" value="ATP-grasp fold, A domain"/>
    <property type="match status" value="1"/>
</dbReference>
<protein>
    <submittedName>
        <fullName evidence="6">ATP-grasp domain-containing protein</fullName>
    </submittedName>
</protein>
<accession>A0A7C5PZG6</accession>
<keyword evidence="4" id="KW-0547">Nucleotide-binding</keyword>
<keyword evidence="3" id="KW-0961">Cell wall biogenesis/degradation</keyword>
<keyword evidence="4" id="KW-0067">ATP-binding</keyword>
<organism evidence="6">
    <name type="scientific">Aquifex aeolicus</name>
    <dbReference type="NCBI Taxonomy" id="63363"/>
    <lineage>
        <taxon>Bacteria</taxon>
        <taxon>Pseudomonadati</taxon>
        <taxon>Aquificota</taxon>
        <taxon>Aquificia</taxon>
        <taxon>Aquificales</taxon>
        <taxon>Aquificaceae</taxon>
        <taxon>Aquifex</taxon>
    </lineage>
</organism>
<reference evidence="6" key="1">
    <citation type="journal article" date="2020" name="mSystems">
        <title>Genome- and Community-Level Interaction Insights into Carbon Utilization and Element Cycling Functions of Hydrothermarchaeota in Hydrothermal Sediment.</title>
        <authorList>
            <person name="Zhou Z."/>
            <person name="Liu Y."/>
            <person name="Xu W."/>
            <person name="Pan J."/>
            <person name="Luo Z.H."/>
            <person name="Li M."/>
        </authorList>
    </citation>
    <scope>NUCLEOTIDE SEQUENCE [LARGE SCALE GENOMIC DNA]</scope>
    <source>
        <strain evidence="6">HyVt-501</strain>
    </source>
</reference>